<name>A0A517YAB9_9BACT</name>
<dbReference type="EMBL" id="CP036274">
    <property type="protein sequence ID" value="QDU27175.1"/>
    <property type="molecule type" value="Genomic_DNA"/>
</dbReference>
<keyword evidence="3" id="KW-1185">Reference proteome</keyword>
<gene>
    <name evidence="2" type="ORF">ETAA8_22600</name>
</gene>
<dbReference type="AlphaFoldDB" id="A0A517YAB9"/>
<dbReference type="Proteomes" id="UP000315017">
    <property type="component" value="Chromosome"/>
</dbReference>
<evidence type="ECO:0000313" key="2">
    <source>
        <dbReference type="EMBL" id="QDU27175.1"/>
    </source>
</evidence>
<reference evidence="2 3" key="1">
    <citation type="submission" date="2019-02" db="EMBL/GenBank/DDBJ databases">
        <title>Deep-cultivation of Planctomycetes and their phenomic and genomic characterization uncovers novel biology.</title>
        <authorList>
            <person name="Wiegand S."/>
            <person name="Jogler M."/>
            <person name="Boedeker C."/>
            <person name="Pinto D."/>
            <person name="Vollmers J."/>
            <person name="Rivas-Marin E."/>
            <person name="Kohn T."/>
            <person name="Peeters S.H."/>
            <person name="Heuer A."/>
            <person name="Rast P."/>
            <person name="Oberbeckmann S."/>
            <person name="Bunk B."/>
            <person name="Jeske O."/>
            <person name="Meyerdierks A."/>
            <person name="Storesund J.E."/>
            <person name="Kallscheuer N."/>
            <person name="Luecker S."/>
            <person name="Lage O.M."/>
            <person name="Pohl T."/>
            <person name="Merkel B.J."/>
            <person name="Hornburger P."/>
            <person name="Mueller R.-W."/>
            <person name="Bruemmer F."/>
            <person name="Labrenz M."/>
            <person name="Spormann A.M."/>
            <person name="Op den Camp H."/>
            <person name="Overmann J."/>
            <person name="Amann R."/>
            <person name="Jetten M.S.M."/>
            <person name="Mascher T."/>
            <person name="Medema M.H."/>
            <person name="Devos D.P."/>
            <person name="Kaster A.-K."/>
            <person name="Ovreas L."/>
            <person name="Rohde M."/>
            <person name="Galperin M.Y."/>
            <person name="Jogler C."/>
        </authorList>
    </citation>
    <scope>NUCLEOTIDE SEQUENCE [LARGE SCALE GENOMIC DNA]</scope>
    <source>
        <strain evidence="2 3">ETA_A8</strain>
    </source>
</reference>
<dbReference type="OrthoDB" id="237792at2"/>
<dbReference type="Gene3D" id="2.60.120.380">
    <property type="match status" value="2"/>
</dbReference>
<evidence type="ECO:0000256" key="1">
    <source>
        <dbReference type="SAM" id="SignalP"/>
    </source>
</evidence>
<dbReference type="RefSeq" id="WP_145088044.1">
    <property type="nucleotide sequence ID" value="NZ_CP036274.1"/>
</dbReference>
<sequence length="851" mass="92250" precursor="true">MIFRSPYSVSVLFFVLCLTRFATSSATGQSPPVINVLFPAGGKAGQAVVVTASGSNLQGLQKLHSNIPGFQCERLDGGRFRLTIPEGVMPGLYDLWGQSDNGLSAPRTFAISNRTEHQETEPNDSASAAISIPIDAVINGRIDKVSDVDFFQFSARQGHRVVVECWAERIDSRLRAVLEVFDLAGRRLAVNRGYFGIDPLIDFRVPADGGYIIKVQDLISAGSAEHYYRLDIDTGPRVAFSLPNVVERGQTSRVVLFGWNLSKSGNLAAGTAKHTDDNAVHFDQIEVEIPAALARESWPLPVKLLPPQAVLAGASFPYFLRGSHAPVPIGVTDVPVVADHRDNHSPSSAQRIDVPCEVSGQLATADERDWFTIQARRGEVFQLEAFGQRIQSPVDLQVRVLDAAGERELARFSDEVRNSSGPFPTAHLDPAGRWVCPADGRYLLTISSLIGGSKTDLRRTYRLSIHREEPDFELIALPRRDNLSALNIPRGGREAIDLLALRRRGLQGAIRVFAKDLPAGIECPDVWLGPGVDRATVIVSAQRDAAPFGELKLDGVAADVPELDGKSSPIVTADIIPKVAAPSAADIRRPVLGGTIVRTGTPNGWGRITSQMPLAVAGDSPLRITADAHEMLDHHLYGKLQVRHSPGSFLDVAVHVEWQDAGRQEAVRCIGVGLPELVQNQTTKIPPGQQKGYVSFYLPPALPVGRYSLVIHGETSLLAQGKKPETVVVYSNPVTFDVHPAAFLVEVDPFTEKRVKRGDVIKVTYSSKRLNGFIGKMHTELAVPGRVTEVSGFLGRGETFVGQSETGALQIIINGDAPLGRQSDLRLLTVGVLEEKPVFFGSSSLPLEVVE</sequence>
<dbReference type="KEGG" id="aagg:ETAA8_22600"/>
<feature type="signal peptide" evidence="1">
    <location>
        <begin position="1"/>
        <end position="22"/>
    </location>
</feature>
<organism evidence="2 3">
    <name type="scientific">Anatilimnocola aggregata</name>
    <dbReference type="NCBI Taxonomy" id="2528021"/>
    <lineage>
        <taxon>Bacteria</taxon>
        <taxon>Pseudomonadati</taxon>
        <taxon>Planctomycetota</taxon>
        <taxon>Planctomycetia</taxon>
        <taxon>Pirellulales</taxon>
        <taxon>Pirellulaceae</taxon>
        <taxon>Anatilimnocola</taxon>
    </lineage>
</organism>
<keyword evidence="1" id="KW-0732">Signal</keyword>
<feature type="chain" id="PRO_5021826229" description="Peptidase C-terminal archaeal/bacterial domain-containing protein" evidence="1">
    <location>
        <begin position="23"/>
        <end position="851"/>
    </location>
</feature>
<protein>
    <recommendedName>
        <fullName evidence="4">Peptidase C-terminal archaeal/bacterial domain-containing protein</fullName>
    </recommendedName>
</protein>
<evidence type="ECO:0000313" key="3">
    <source>
        <dbReference type="Proteomes" id="UP000315017"/>
    </source>
</evidence>
<accession>A0A517YAB9</accession>
<evidence type="ECO:0008006" key="4">
    <source>
        <dbReference type="Google" id="ProtNLM"/>
    </source>
</evidence>
<proteinExistence type="predicted"/>